<dbReference type="EMBL" id="JAHDVG010000485">
    <property type="protein sequence ID" value="KAH1169246.1"/>
    <property type="molecule type" value="Genomic_DNA"/>
</dbReference>
<reference evidence="1" key="1">
    <citation type="submission" date="2021-09" db="EMBL/GenBank/DDBJ databases">
        <title>The genome of Mauremys mutica provides insights into the evolution of semi-aquatic lifestyle.</title>
        <authorList>
            <person name="Gong S."/>
            <person name="Gao Y."/>
        </authorList>
    </citation>
    <scope>NUCLEOTIDE SEQUENCE</scope>
    <source>
        <strain evidence="1">MM-2020</strain>
        <tissue evidence="1">Muscle</tissue>
    </source>
</reference>
<gene>
    <name evidence="1" type="ORF">KIL84_013836</name>
</gene>
<evidence type="ECO:0000313" key="1">
    <source>
        <dbReference type="EMBL" id="KAH1169246.1"/>
    </source>
</evidence>
<comment type="caution">
    <text evidence="1">The sequence shown here is derived from an EMBL/GenBank/DDBJ whole genome shotgun (WGS) entry which is preliminary data.</text>
</comment>
<protein>
    <submittedName>
        <fullName evidence="1">Uncharacterized protein</fullName>
    </submittedName>
</protein>
<evidence type="ECO:0000313" key="2">
    <source>
        <dbReference type="Proteomes" id="UP000827986"/>
    </source>
</evidence>
<dbReference type="AlphaFoldDB" id="A0A9D4AUM8"/>
<keyword evidence="2" id="KW-1185">Reference proteome</keyword>
<organism evidence="1 2">
    <name type="scientific">Mauremys mutica</name>
    <name type="common">yellowpond turtle</name>
    <dbReference type="NCBI Taxonomy" id="74926"/>
    <lineage>
        <taxon>Eukaryota</taxon>
        <taxon>Metazoa</taxon>
        <taxon>Chordata</taxon>
        <taxon>Craniata</taxon>
        <taxon>Vertebrata</taxon>
        <taxon>Euteleostomi</taxon>
        <taxon>Archelosauria</taxon>
        <taxon>Testudinata</taxon>
        <taxon>Testudines</taxon>
        <taxon>Cryptodira</taxon>
        <taxon>Durocryptodira</taxon>
        <taxon>Testudinoidea</taxon>
        <taxon>Geoemydidae</taxon>
        <taxon>Geoemydinae</taxon>
        <taxon>Mauremys</taxon>
    </lineage>
</organism>
<sequence>MIVGKCYSQLYPCSTPDISSHTGGAMGRIWSIVGWEEALPLTFLYLMTWWVNLLEKDSHLTIRSSSEILGKDKALKFQMKTICSPRLGTWTTCERIWWTGPANIDIRWMEQ</sequence>
<name>A0A9D4AUM8_9SAUR</name>
<dbReference type="Proteomes" id="UP000827986">
    <property type="component" value="Unassembled WGS sequence"/>
</dbReference>
<accession>A0A9D4AUM8</accession>
<proteinExistence type="predicted"/>